<organism evidence="2 3">
    <name type="scientific">Candidatus Collierbacteria bacterium RIFOXYD1_FULL_40_9</name>
    <dbReference type="NCBI Taxonomy" id="1817731"/>
    <lineage>
        <taxon>Bacteria</taxon>
        <taxon>Candidatus Collieribacteriota</taxon>
    </lineage>
</organism>
<dbReference type="EMBL" id="MFAQ01000007">
    <property type="protein sequence ID" value="OGD83854.1"/>
    <property type="molecule type" value="Genomic_DNA"/>
</dbReference>
<feature type="domain" description="Polymerase beta nucleotidyltransferase" evidence="1">
    <location>
        <begin position="17"/>
        <end position="97"/>
    </location>
</feature>
<comment type="caution">
    <text evidence="2">The sequence shown here is derived from an EMBL/GenBank/DDBJ whole genome shotgun (WGS) entry which is preliminary data.</text>
</comment>
<dbReference type="Gene3D" id="3.30.460.10">
    <property type="entry name" value="Beta Polymerase, domain 2"/>
    <property type="match status" value="1"/>
</dbReference>
<dbReference type="Pfam" id="PF18765">
    <property type="entry name" value="Polbeta"/>
    <property type="match status" value="1"/>
</dbReference>
<name>A0A1F5FWD5_9BACT</name>
<evidence type="ECO:0000313" key="3">
    <source>
        <dbReference type="Proteomes" id="UP000179237"/>
    </source>
</evidence>
<dbReference type="InterPro" id="IPR041633">
    <property type="entry name" value="Polbeta"/>
</dbReference>
<dbReference type="Proteomes" id="UP000179237">
    <property type="component" value="Unassembled WGS sequence"/>
</dbReference>
<proteinExistence type="predicted"/>
<evidence type="ECO:0000313" key="2">
    <source>
        <dbReference type="EMBL" id="OGD83854.1"/>
    </source>
</evidence>
<dbReference type="CDD" id="cd05403">
    <property type="entry name" value="NT_KNTase_like"/>
    <property type="match status" value="1"/>
</dbReference>
<protein>
    <recommendedName>
        <fullName evidence="1">Polymerase beta nucleotidyltransferase domain-containing protein</fullName>
    </recommendedName>
</protein>
<dbReference type="AlphaFoldDB" id="A0A1F5FWD5"/>
<accession>A0A1F5FWD5</accession>
<dbReference type="InterPro" id="IPR043519">
    <property type="entry name" value="NT_sf"/>
</dbReference>
<reference evidence="2 3" key="1">
    <citation type="journal article" date="2016" name="Nat. Commun.">
        <title>Thousands of microbial genomes shed light on interconnected biogeochemical processes in an aquifer system.</title>
        <authorList>
            <person name="Anantharaman K."/>
            <person name="Brown C.T."/>
            <person name="Hug L.A."/>
            <person name="Sharon I."/>
            <person name="Castelle C.J."/>
            <person name="Probst A.J."/>
            <person name="Thomas B.C."/>
            <person name="Singh A."/>
            <person name="Wilkins M.J."/>
            <person name="Karaoz U."/>
            <person name="Brodie E.L."/>
            <person name="Williams K.H."/>
            <person name="Hubbard S.S."/>
            <person name="Banfield J.F."/>
        </authorList>
    </citation>
    <scope>NUCLEOTIDE SEQUENCE [LARGE SCALE GENOMIC DNA]</scope>
</reference>
<dbReference type="SUPFAM" id="SSF81301">
    <property type="entry name" value="Nucleotidyltransferase"/>
    <property type="match status" value="1"/>
</dbReference>
<sequence length="102" mass="11635">MTPQHYPEDQLKADILSIAKKHFDLLTTKIFIFGSRATDKGDDRSDIDLGIESNPPISLDSLQKFKEELDNLNTLYTIDVVNFNQVSSEFNKVASQKKIYLN</sequence>
<gene>
    <name evidence="2" type="ORF">A2572_02705</name>
</gene>
<evidence type="ECO:0000259" key="1">
    <source>
        <dbReference type="Pfam" id="PF18765"/>
    </source>
</evidence>